<name>A0A0B6Z256_9EUPU</name>
<feature type="non-terminal residue" evidence="2">
    <location>
        <position position="141"/>
    </location>
</feature>
<feature type="region of interest" description="Disordered" evidence="1">
    <location>
        <begin position="121"/>
        <end position="141"/>
    </location>
</feature>
<proteinExistence type="predicted"/>
<feature type="compositionally biased region" description="Polar residues" evidence="1">
    <location>
        <begin position="13"/>
        <end position="37"/>
    </location>
</feature>
<protein>
    <submittedName>
        <fullName evidence="2">Uncharacterized protein</fullName>
    </submittedName>
</protein>
<feature type="compositionally biased region" description="Basic and acidic residues" evidence="1">
    <location>
        <begin position="1"/>
        <end position="11"/>
    </location>
</feature>
<reference evidence="2" key="1">
    <citation type="submission" date="2014-12" db="EMBL/GenBank/DDBJ databases">
        <title>Insight into the proteome of Arion vulgaris.</title>
        <authorList>
            <person name="Aradska J."/>
            <person name="Bulat T."/>
            <person name="Smidak R."/>
            <person name="Sarate P."/>
            <person name="Gangsoo J."/>
            <person name="Sialana F."/>
            <person name="Bilban M."/>
            <person name="Lubec G."/>
        </authorList>
    </citation>
    <scope>NUCLEOTIDE SEQUENCE</scope>
    <source>
        <tissue evidence="2">Skin</tissue>
    </source>
</reference>
<dbReference type="EMBL" id="HACG01015597">
    <property type="protein sequence ID" value="CEK62462.1"/>
    <property type="molecule type" value="Transcribed_RNA"/>
</dbReference>
<gene>
    <name evidence="2" type="primary">ORF45226</name>
</gene>
<organism evidence="2">
    <name type="scientific">Arion vulgaris</name>
    <dbReference type="NCBI Taxonomy" id="1028688"/>
    <lineage>
        <taxon>Eukaryota</taxon>
        <taxon>Metazoa</taxon>
        <taxon>Spiralia</taxon>
        <taxon>Lophotrochozoa</taxon>
        <taxon>Mollusca</taxon>
        <taxon>Gastropoda</taxon>
        <taxon>Heterobranchia</taxon>
        <taxon>Euthyneura</taxon>
        <taxon>Panpulmonata</taxon>
        <taxon>Eupulmonata</taxon>
        <taxon>Stylommatophora</taxon>
        <taxon>Helicina</taxon>
        <taxon>Arionoidea</taxon>
        <taxon>Arionidae</taxon>
        <taxon>Arion</taxon>
    </lineage>
</organism>
<feature type="region of interest" description="Disordered" evidence="1">
    <location>
        <begin position="1"/>
        <end position="85"/>
    </location>
</feature>
<dbReference type="AlphaFoldDB" id="A0A0B6Z256"/>
<evidence type="ECO:0000256" key="1">
    <source>
        <dbReference type="SAM" id="MobiDB-lite"/>
    </source>
</evidence>
<feature type="non-terminal residue" evidence="2">
    <location>
        <position position="1"/>
    </location>
</feature>
<evidence type="ECO:0000313" key="2">
    <source>
        <dbReference type="EMBL" id="CEK62462.1"/>
    </source>
</evidence>
<accession>A0A0B6Z256</accession>
<sequence length="141" mass="14992">VMAALNKEHGGASESSIVNGFNQSGDSKQVISPSLSKSAEEKAGSENDCSVTPFWKEHRSTENNKVQASHISGSGPPSPVDKSHKPSYLKLSCAVSGYGKYSHYSTYKDVTKRSSSLGQISLKSDLSSSNPSLLTSQIPRS</sequence>
<feature type="compositionally biased region" description="Polar residues" evidence="1">
    <location>
        <begin position="63"/>
        <end position="72"/>
    </location>
</feature>